<dbReference type="InterPro" id="IPR007110">
    <property type="entry name" value="Ig-like_dom"/>
</dbReference>
<dbReference type="Gene3D" id="2.60.40.10">
    <property type="entry name" value="Immunoglobulins"/>
    <property type="match status" value="3"/>
</dbReference>
<dbReference type="Pfam" id="PF13927">
    <property type="entry name" value="Ig_3"/>
    <property type="match status" value="1"/>
</dbReference>
<feature type="domain" description="Ig-like" evidence="3">
    <location>
        <begin position="215"/>
        <end position="294"/>
    </location>
</feature>
<comment type="caution">
    <text evidence="4">The sequence shown here is derived from an EMBL/GenBank/DDBJ whole genome shotgun (WGS) entry which is preliminary data.</text>
</comment>
<keyword evidence="2" id="KW-0732">Signal</keyword>
<feature type="signal peptide" evidence="2">
    <location>
        <begin position="1"/>
        <end position="16"/>
    </location>
</feature>
<evidence type="ECO:0000256" key="2">
    <source>
        <dbReference type="SAM" id="SignalP"/>
    </source>
</evidence>
<dbReference type="SMART" id="SM00409">
    <property type="entry name" value="IG"/>
    <property type="match status" value="3"/>
</dbReference>
<dbReference type="InterPro" id="IPR013783">
    <property type="entry name" value="Ig-like_fold"/>
</dbReference>
<keyword evidence="1" id="KW-0812">Transmembrane</keyword>
<dbReference type="PROSITE" id="PS50835">
    <property type="entry name" value="IG_LIKE"/>
    <property type="match status" value="2"/>
</dbReference>
<evidence type="ECO:0000313" key="4">
    <source>
        <dbReference type="EMBL" id="KAG7316128.1"/>
    </source>
</evidence>
<keyword evidence="5" id="KW-1185">Reference proteome</keyword>
<dbReference type="PANTHER" id="PTHR46013:SF4">
    <property type="entry name" value="B-CELL RECEPTOR CD22-RELATED"/>
    <property type="match status" value="1"/>
</dbReference>
<dbReference type="Proteomes" id="UP000824219">
    <property type="component" value="Linkage Group LG26"/>
</dbReference>
<dbReference type="PANTHER" id="PTHR46013">
    <property type="entry name" value="VASCULAR CELL ADHESION MOLECULE 1"/>
    <property type="match status" value="1"/>
</dbReference>
<name>A0A9D3SDS6_9TELE</name>
<feature type="transmembrane region" description="Helical" evidence="1">
    <location>
        <begin position="307"/>
        <end position="328"/>
    </location>
</feature>
<protein>
    <recommendedName>
        <fullName evidence="3">Ig-like domain-containing protein</fullName>
    </recommendedName>
</protein>
<dbReference type="EMBL" id="JAHKSW010000026">
    <property type="protein sequence ID" value="KAG7316128.1"/>
    <property type="molecule type" value="Genomic_DNA"/>
</dbReference>
<dbReference type="OrthoDB" id="10012075at2759"/>
<accession>A0A9D3SDS6</accession>
<organism evidence="4 5">
    <name type="scientific">Hemibagrus wyckioides</name>
    <dbReference type="NCBI Taxonomy" id="337641"/>
    <lineage>
        <taxon>Eukaryota</taxon>
        <taxon>Metazoa</taxon>
        <taxon>Chordata</taxon>
        <taxon>Craniata</taxon>
        <taxon>Vertebrata</taxon>
        <taxon>Euteleostomi</taxon>
        <taxon>Actinopterygii</taxon>
        <taxon>Neopterygii</taxon>
        <taxon>Teleostei</taxon>
        <taxon>Ostariophysi</taxon>
        <taxon>Siluriformes</taxon>
        <taxon>Bagridae</taxon>
        <taxon>Hemibagrus</taxon>
    </lineage>
</organism>
<feature type="domain" description="Ig-like" evidence="3">
    <location>
        <begin position="122"/>
        <end position="210"/>
    </location>
</feature>
<dbReference type="InterPro" id="IPR003599">
    <property type="entry name" value="Ig_sub"/>
</dbReference>
<keyword evidence="1" id="KW-0472">Membrane</keyword>
<gene>
    <name evidence="4" type="ORF">KOW79_020994</name>
</gene>
<dbReference type="AlphaFoldDB" id="A0A9D3SDS6"/>
<keyword evidence="1" id="KW-1133">Transmembrane helix</keyword>
<evidence type="ECO:0000256" key="1">
    <source>
        <dbReference type="SAM" id="Phobius"/>
    </source>
</evidence>
<dbReference type="InterPro" id="IPR003598">
    <property type="entry name" value="Ig_sub2"/>
</dbReference>
<dbReference type="Pfam" id="PF13895">
    <property type="entry name" value="Ig_2"/>
    <property type="match status" value="1"/>
</dbReference>
<dbReference type="InterPro" id="IPR036179">
    <property type="entry name" value="Ig-like_dom_sf"/>
</dbReference>
<proteinExistence type="predicted"/>
<reference evidence="4 5" key="1">
    <citation type="submission" date="2021-06" db="EMBL/GenBank/DDBJ databases">
        <title>Chromosome-level genome assembly of the red-tail catfish (Hemibagrus wyckioides).</title>
        <authorList>
            <person name="Shao F."/>
        </authorList>
    </citation>
    <scope>NUCLEOTIDE SEQUENCE [LARGE SCALE GENOMIC DNA]</scope>
    <source>
        <strain evidence="4">EC202008001</strain>
        <tissue evidence="4">Blood</tissue>
    </source>
</reference>
<evidence type="ECO:0000313" key="5">
    <source>
        <dbReference type="Proteomes" id="UP000824219"/>
    </source>
</evidence>
<sequence>MFQLLLFSQLMILTLGNKWSKNYNQENLCALKGSTVIMNLTYTHPTGLTVKDRFWIINPAPGKEPTDLRNEPGYSGRVQYLEHGQNHFSLRLSDVKETDEHMYCVRVLGEKKRTKDKYLFYPGVTLTVTELRVETPENVVEGNKTVLVCNTTCSLSETPAFIWYKNDRLIDTKNSNNTLTLQPTKAGDAGRYNCAVRGYDLLRSPARTLSVRYRPKNVSVSISPSGEIVEGSSVTLTCSSDANPPVQMYKWFKGTTSVGNEKTMNISKISSEDSGEYKCKCSNEIGYQYSNSVTLNVVGAESTVQRAVVAVSIVCLLIIFVILTVVLLRKKKMYCWSVEHTGAHGNIAVQSLAHDAPQSNSCLADQNEDQYANIAYPRKAMSSAVRSSEQALYADVQKQRDKKVKNHQEEGVLYTTVNISSSHRPKAETAEQHSVIYSSVK</sequence>
<evidence type="ECO:0000259" key="3">
    <source>
        <dbReference type="PROSITE" id="PS50835"/>
    </source>
</evidence>
<dbReference type="SMART" id="SM00408">
    <property type="entry name" value="IGc2"/>
    <property type="match status" value="2"/>
</dbReference>
<feature type="chain" id="PRO_5039147727" description="Ig-like domain-containing protein" evidence="2">
    <location>
        <begin position="17"/>
        <end position="441"/>
    </location>
</feature>
<dbReference type="SUPFAM" id="SSF48726">
    <property type="entry name" value="Immunoglobulin"/>
    <property type="match status" value="3"/>
</dbReference>